<evidence type="ECO:0000256" key="3">
    <source>
        <dbReference type="ARBA" id="ARBA00022722"/>
    </source>
</evidence>
<dbReference type="InterPro" id="IPR011907">
    <property type="entry name" value="RNase_III"/>
</dbReference>
<dbReference type="PANTHER" id="PTHR14950:SF49">
    <property type="entry name" value="RIBONUCLEASE 3-LIKE PROTEIN 2-RELATED"/>
    <property type="match status" value="1"/>
</dbReference>
<dbReference type="GO" id="GO:0005634">
    <property type="term" value="C:nucleus"/>
    <property type="evidence" value="ECO:0007669"/>
    <property type="project" value="TreeGrafter"/>
</dbReference>
<evidence type="ECO:0000259" key="10">
    <source>
        <dbReference type="PROSITE" id="PS50137"/>
    </source>
</evidence>
<evidence type="ECO:0000259" key="11">
    <source>
        <dbReference type="PROSITE" id="PS50142"/>
    </source>
</evidence>
<evidence type="ECO:0000256" key="7">
    <source>
        <dbReference type="ARBA" id="ARBA00022842"/>
    </source>
</evidence>
<evidence type="ECO:0000313" key="12">
    <source>
        <dbReference type="EMBL" id="RZB67050.1"/>
    </source>
</evidence>
<evidence type="ECO:0000313" key="13">
    <source>
        <dbReference type="Proteomes" id="UP000289340"/>
    </source>
</evidence>
<keyword evidence="4" id="KW-0479">Metal-binding</keyword>
<keyword evidence="8 9" id="KW-0694">RNA-binding</keyword>
<dbReference type="Pfam" id="PF14709">
    <property type="entry name" value="DND1_DSRM"/>
    <property type="match status" value="1"/>
</dbReference>
<comment type="cofactor">
    <cofactor evidence="1">
        <name>Mn(2+)</name>
        <dbReference type="ChEBI" id="CHEBI:29035"/>
    </cofactor>
</comment>
<dbReference type="GO" id="GO:0003723">
    <property type="term" value="F:RNA binding"/>
    <property type="evidence" value="ECO:0007669"/>
    <property type="project" value="UniProtKB-UniRule"/>
</dbReference>
<dbReference type="SUPFAM" id="SSF54768">
    <property type="entry name" value="dsRNA-binding domain-like"/>
    <property type="match status" value="2"/>
</dbReference>
<evidence type="ECO:0000256" key="1">
    <source>
        <dbReference type="ARBA" id="ARBA00001936"/>
    </source>
</evidence>
<feature type="domain" description="DRBM" evidence="10">
    <location>
        <begin position="286"/>
        <end position="359"/>
    </location>
</feature>
<dbReference type="GO" id="GO:0046872">
    <property type="term" value="F:metal ion binding"/>
    <property type="evidence" value="ECO:0007669"/>
    <property type="project" value="UniProtKB-KW"/>
</dbReference>
<keyword evidence="3" id="KW-0540">Nuclease</keyword>
<dbReference type="PANTHER" id="PTHR14950">
    <property type="entry name" value="DICER-RELATED"/>
    <property type="match status" value="1"/>
</dbReference>
<dbReference type="PROSITE" id="PS50142">
    <property type="entry name" value="RNASE_3_2"/>
    <property type="match status" value="1"/>
</dbReference>
<dbReference type="GO" id="GO:0006364">
    <property type="term" value="P:rRNA processing"/>
    <property type="evidence" value="ECO:0007669"/>
    <property type="project" value="InterPro"/>
</dbReference>
<dbReference type="PROSITE" id="PS50137">
    <property type="entry name" value="DS_RBD"/>
    <property type="match status" value="2"/>
</dbReference>
<reference evidence="12 13" key="1">
    <citation type="submission" date="2018-09" db="EMBL/GenBank/DDBJ databases">
        <title>A high-quality reference genome of wild soybean provides a powerful tool to mine soybean genomes.</title>
        <authorList>
            <person name="Xie M."/>
            <person name="Chung C.Y.L."/>
            <person name="Li M.-W."/>
            <person name="Wong F.-L."/>
            <person name="Chan T.-F."/>
            <person name="Lam H.-M."/>
        </authorList>
    </citation>
    <scope>NUCLEOTIDE SEQUENCE [LARGE SCALE GENOMIC DNA]</scope>
    <source>
        <strain evidence="13">cv. W05</strain>
        <tissue evidence="12">Hypocotyl of etiolated seedlings</tissue>
    </source>
</reference>
<accession>A0A445H0B6</accession>
<protein>
    <submittedName>
        <fullName evidence="12">Ribonuclease 3-like protein 2 isoform A</fullName>
    </submittedName>
</protein>
<evidence type="ECO:0000256" key="5">
    <source>
        <dbReference type="ARBA" id="ARBA00022759"/>
    </source>
</evidence>
<comment type="cofactor">
    <cofactor evidence="2">
        <name>Mg(2+)</name>
        <dbReference type="ChEBI" id="CHEBI:18420"/>
    </cofactor>
</comment>
<dbReference type="Gene3D" id="3.30.160.20">
    <property type="match status" value="2"/>
</dbReference>
<gene>
    <name evidence="12" type="ORF">D0Y65_037445</name>
</gene>
<dbReference type="SUPFAM" id="SSF69065">
    <property type="entry name" value="RNase III domain-like"/>
    <property type="match status" value="1"/>
</dbReference>
<proteinExistence type="inferred from homology"/>
<keyword evidence="7" id="KW-0460">Magnesium</keyword>
<evidence type="ECO:0000256" key="2">
    <source>
        <dbReference type="ARBA" id="ARBA00001946"/>
    </source>
</evidence>
<dbReference type="AlphaFoldDB" id="A0A445H0B6"/>
<feature type="domain" description="RNase III" evidence="11">
    <location>
        <begin position="24"/>
        <end position="166"/>
    </location>
</feature>
<evidence type="ECO:0000256" key="6">
    <source>
        <dbReference type="ARBA" id="ARBA00022801"/>
    </source>
</evidence>
<keyword evidence="6" id="KW-0378">Hydrolase</keyword>
<feature type="domain" description="DRBM" evidence="10">
    <location>
        <begin position="194"/>
        <end position="257"/>
    </location>
</feature>
<dbReference type="SMART" id="SM00535">
    <property type="entry name" value="RIBOc"/>
    <property type="match status" value="1"/>
</dbReference>
<dbReference type="GO" id="GO:0004525">
    <property type="term" value="F:ribonuclease III activity"/>
    <property type="evidence" value="ECO:0007669"/>
    <property type="project" value="InterPro"/>
</dbReference>
<dbReference type="Pfam" id="PF00035">
    <property type="entry name" value="dsrm"/>
    <property type="match status" value="1"/>
</dbReference>
<dbReference type="FunFam" id="1.10.1520.10:FF:000004">
    <property type="entry name" value="Endoribonuclease dicer-like 1"/>
    <property type="match status" value="1"/>
</dbReference>
<sequence>MKSESVSECLCLLGCAGEMEVSLLEEVENILRYRFRNKKLLEEALTHSSFLDGVSYERLEFVGDPVLSLAISNYLFLAYPDLDPGQLSALRAANVSTEKLARVAVRIGLHRFVRHSAPPLVDKVERFVDAVKLEINPVAHGGSVKAPKVLADVVESVAAAIYVDVNFDLQTLWVIMRGVLEPIVTPDALEKQPQPVTMLYEMCQKKGKQVDIKPSREGDLSVAKVFVDGEFVASASSSQKDHAKLEAAKIALGKLAHLVPSTDKKSATNMKLNFAADENGTWVVEAPKNKLRELCAVKKWPIPEYIIEKDSGPSHEKKFVCAVQIPTADGILQMSGDEKSRVKDAENSAASLMIRALQQYNYL</sequence>
<comment type="caution">
    <text evidence="12">The sequence shown here is derived from an EMBL/GenBank/DDBJ whole genome shotgun (WGS) entry which is preliminary data.</text>
</comment>
<keyword evidence="13" id="KW-1185">Reference proteome</keyword>
<evidence type="ECO:0000256" key="4">
    <source>
        <dbReference type="ARBA" id="ARBA00022723"/>
    </source>
</evidence>
<dbReference type="HAMAP" id="MF_00104">
    <property type="entry name" value="RNase_III"/>
    <property type="match status" value="1"/>
</dbReference>
<dbReference type="InterPro" id="IPR014720">
    <property type="entry name" value="dsRBD_dom"/>
</dbReference>
<evidence type="ECO:0000256" key="8">
    <source>
        <dbReference type="ARBA" id="ARBA00022884"/>
    </source>
</evidence>
<evidence type="ECO:0000256" key="9">
    <source>
        <dbReference type="PROSITE-ProRule" id="PRU00266"/>
    </source>
</evidence>
<dbReference type="EMBL" id="QZWG01000014">
    <property type="protein sequence ID" value="RZB67050.1"/>
    <property type="molecule type" value="Genomic_DNA"/>
</dbReference>
<dbReference type="Proteomes" id="UP000289340">
    <property type="component" value="Chromosome 14"/>
</dbReference>
<dbReference type="Gene3D" id="1.10.1520.10">
    <property type="entry name" value="Ribonuclease III domain"/>
    <property type="match status" value="1"/>
</dbReference>
<dbReference type="CDD" id="cd00593">
    <property type="entry name" value="RIBOc"/>
    <property type="match status" value="1"/>
</dbReference>
<dbReference type="SMART" id="SM00358">
    <property type="entry name" value="DSRM"/>
    <property type="match status" value="2"/>
</dbReference>
<dbReference type="Pfam" id="PF00636">
    <property type="entry name" value="Ribonuclease_3"/>
    <property type="match status" value="1"/>
</dbReference>
<organism evidence="12 13">
    <name type="scientific">Glycine soja</name>
    <name type="common">Wild soybean</name>
    <dbReference type="NCBI Taxonomy" id="3848"/>
    <lineage>
        <taxon>Eukaryota</taxon>
        <taxon>Viridiplantae</taxon>
        <taxon>Streptophyta</taxon>
        <taxon>Embryophyta</taxon>
        <taxon>Tracheophyta</taxon>
        <taxon>Spermatophyta</taxon>
        <taxon>Magnoliopsida</taxon>
        <taxon>eudicotyledons</taxon>
        <taxon>Gunneridae</taxon>
        <taxon>Pentapetalae</taxon>
        <taxon>rosids</taxon>
        <taxon>fabids</taxon>
        <taxon>Fabales</taxon>
        <taxon>Fabaceae</taxon>
        <taxon>Papilionoideae</taxon>
        <taxon>50 kb inversion clade</taxon>
        <taxon>NPAAA clade</taxon>
        <taxon>indigoferoid/millettioid clade</taxon>
        <taxon>Phaseoleae</taxon>
        <taxon>Glycine</taxon>
        <taxon>Glycine subgen. Soja</taxon>
    </lineage>
</organism>
<dbReference type="InterPro" id="IPR000999">
    <property type="entry name" value="RNase_III_dom"/>
</dbReference>
<dbReference type="InterPro" id="IPR036389">
    <property type="entry name" value="RNase_III_sf"/>
</dbReference>
<dbReference type="GO" id="GO:0030422">
    <property type="term" value="P:siRNA processing"/>
    <property type="evidence" value="ECO:0007669"/>
    <property type="project" value="TreeGrafter"/>
</dbReference>
<name>A0A445H0B6_GLYSO</name>
<keyword evidence="5" id="KW-0255">Endonuclease</keyword>
<dbReference type="GO" id="GO:0005737">
    <property type="term" value="C:cytoplasm"/>
    <property type="evidence" value="ECO:0007669"/>
    <property type="project" value="TreeGrafter"/>
</dbReference>